<proteinExistence type="predicted"/>
<protein>
    <submittedName>
        <fullName evidence="2">Uncharacterized protein</fullName>
    </submittedName>
</protein>
<comment type="caution">
    <text evidence="2">The sequence shown here is derived from an EMBL/GenBank/DDBJ whole genome shotgun (WGS) entry which is preliminary data.</text>
</comment>
<feature type="compositionally biased region" description="Basic and acidic residues" evidence="1">
    <location>
        <begin position="52"/>
        <end position="66"/>
    </location>
</feature>
<name>A0A7V9ZAE1_9BACL</name>
<organism evidence="2 3">
    <name type="scientific">Thermaerobacillus caldiproteolyticus</name>
    <dbReference type="NCBI Taxonomy" id="247480"/>
    <lineage>
        <taxon>Bacteria</taxon>
        <taxon>Bacillati</taxon>
        <taxon>Bacillota</taxon>
        <taxon>Bacilli</taxon>
        <taxon>Bacillales</taxon>
        <taxon>Anoxybacillaceae</taxon>
        <taxon>Thermaerobacillus</taxon>
    </lineage>
</organism>
<dbReference type="AlphaFoldDB" id="A0A7V9ZAE1"/>
<dbReference type="RefSeq" id="WP_181557559.1">
    <property type="nucleotide sequence ID" value="NZ_JACDUT010000022.1"/>
</dbReference>
<sequence length="160" mass="18355">MKTAGEIITLLNENKDVTVYELSESLGLSSGALRKRLLSLGYTQNSMGEWKYNGKPEEEPRDEVVTGKRMKRKRKNEVKEIDLKREYKEKPNLYAALLTLATGKLVSKAFKTDEEIAERFKHFCKTAGVQIGKMHSLALLEFLEKYEPVVQKMIEEGKKK</sequence>
<evidence type="ECO:0000256" key="1">
    <source>
        <dbReference type="SAM" id="MobiDB-lite"/>
    </source>
</evidence>
<accession>A0A7V9ZAE1</accession>
<keyword evidence="3" id="KW-1185">Reference proteome</keyword>
<evidence type="ECO:0000313" key="3">
    <source>
        <dbReference type="Proteomes" id="UP000523087"/>
    </source>
</evidence>
<dbReference type="Proteomes" id="UP000523087">
    <property type="component" value="Unassembled WGS sequence"/>
</dbReference>
<gene>
    <name evidence="2" type="ORF">HNR31_003754</name>
</gene>
<dbReference type="EMBL" id="JACDUT010000022">
    <property type="protein sequence ID" value="MBA2876914.1"/>
    <property type="molecule type" value="Genomic_DNA"/>
</dbReference>
<evidence type="ECO:0000313" key="2">
    <source>
        <dbReference type="EMBL" id="MBA2876914.1"/>
    </source>
</evidence>
<reference evidence="2 3" key="1">
    <citation type="submission" date="2020-07" db="EMBL/GenBank/DDBJ databases">
        <title>Genomic Encyclopedia of Type Strains, Phase IV (KMG-IV): sequencing the most valuable type-strain genomes for metagenomic binning, comparative biology and taxonomic classification.</title>
        <authorList>
            <person name="Goeker M."/>
        </authorList>
    </citation>
    <scope>NUCLEOTIDE SEQUENCE [LARGE SCALE GENOMIC DNA]</scope>
    <source>
        <strain evidence="2 3">DSM 15730</strain>
    </source>
</reference>
<feature type="region of interest" description="Disordered" evidence="1">
    <location>
        <begin position="51"/>
        <end position="71"/>
    </location>
</feature>